<feature type="domain" description="HTH araC/xylS-type" evidence="4">
    <location>
        <begin position="180"/>
        <end position="278"/>
    </location>
</feature>
<dbReference type="PANTHER" id="PTHR46796:SF13">
    <property type="entry name" value="HTH-TYPE TRANSCRIPTIONAL ACTIVATOR RHAS"/>
    <property type="match status" value="1"/>
</dbReference>
<dbReference type="SMART" id="SM00342">
    <property type="entry name" value="HTH_ARAC"/>
    <property type="match status" value="1"/>
</dbReference>
<dbReference type="Proteomes" id="UP000078504">
    <property type="component" value="Unassembled WGS sequence"/>
</dbReference>
<name>A0A1B7I3X0_9ENTR</name>
<dbReference type="RefSeq" id="WP_064512912.1">
    <property type="nucleotide sequence ID" value="NZ_LXEP01000008.1"/>
</dbReference>
<sequence length="285" mass="33184">MEIKQPQDFFLSEAHAFCLFMLDNQEMADAHGHDFDELVIVRSGSGFHIINDQVELVYTGDFFFVSANDTHYYESTNNLSLINLLFHKDRHFGFIHNIDALLDVVRETTQPSVRELLTLNESELQKIVGLTEEVTARRDDHFDAVYFSATEAAILEIVSLLCRCIARRGERNRHRESSGQKILNYVRQNYCRHINWDALCEECGMAKRTMFRFFKEMTGTTPEKFQQICCLLKAQELLRTTDRPIKDVALFCGFINASRLTDVYKKRFSRTPSQERHLSYSITEL</sequence>
<evidence type="ECO:0000313" key="5">
    <source>
        <dbReference type="EMBL" id="OAT22930.1"/>
    </source>
</evidence>
<reference evidence="5 6" key="1">
    <citation type="submission" date="2016-04" db="EMBL/GenBank/DDBJ databases">
        <title>ATOL: Assembling a taxonomically balanced genome-scale reconstruction of the evolutionary history of the Enterobacteriaceae.</title>
        <authorList>
            <person name="Plunkett G.III."/>
            <person name="Neeno-Eckwall E.C."/>
            <person name="Glasner J.D."/>
            <person name="Perna N.T."/>
        </authorList>
    </citation>
    <scope>NUCLEOTIDE SEQUENCE [LARGE SCALE GENOMIC DNA]</scope>
    <source>
        <strain evidence="5 6">ATCC 51604</strain>
    </source>
</reference>
<dbReference type="GO" id="GO:0003700">
    <property type="term" value="F:DNA-binding transcription factor activity"/>
    <property type="evidence" value="ECO:0007669"/>
    <property type="project" value="InterPro"/>
</dbReference>
<evidence type="ECO:0000256" key="3">
    <source>
        <dbReference type="ARBA" id="ARBA00023163"/>
    </source>
</evidence>
<dbReference type="InterPro" id="IPR011051">
    <property type="entry name" value="RmlC_Cupin_sf"/>
</dbReference>
<evidence type="ECO:0000313" key="6">
    <source>
        <dbReference type="Proteomes" id="UP000078504"/>
    </source>
</evidence>
<dbReference type="InterPro" id="IPR003313">
    <property type="entry name" value="AraC-bd"/>
</dbReference>
<dbReference type="InterPro" id="IPR050204">
    <property type="entry name" value="AraC_XylS_family_regulators"/>
</dbReference>
<dbReference type="GO" id="GO:0043565">
    <property type="term" value="F:sequence-specific DNA binding"/>
    <property type="evidence" value="ECO:0007669"/>
    <property type="project" value="InterPro"/>
</dbReference>
<keyword evidence="1" id="KW-0805">Transcription regulation</keyword>
<accession>A0A1B7I3X0</accession>
<dbReference type="EMBL" id="LXEP01000008">
    <property type="protein sequence ID" value="OAT22930.1"/>
    <property type="molecule type" value="Genomic_DNA"/>
</dbReference>
<dbReference type="Gene3D" id="1.10.10.60">
    <property type="entry name" value="Homeodomain-like"/>
    <property type="match status" value="1"/>
</dbReference>
<dbReference type="SUPFAM" id="SSF46689">
    <property type="entry name" value="Homeodomain-like"/>
    <property type="match status" value="2"/>
</dbReference>
<gene>
    <name evidence="5" type="ORF">M977_01080</name>
</gene>
<comment type="caution">
    <text evidence="5">The sequence shown here is derived from an EMBL/GenBank/DDBJ whole genome shotgun (WGS) entry which is preliminary data.</text>
</comment>
<dbReference type="InterPro" id="IPR009057">
    <property type="entry name" value="Homeodomain-like_sf"/>
</dbReference>
<dbReference type="AlphaFoldDB" id="A0A1B7I3X0"/>
<protein>
    <submittedName>
        <fullName evidence="5">L-rhamnose operon regulatory protein</fullName>
    </submittedName>
</protein>
<dbReference type="InterPro" id="IPR014710">
    <property type="entry name" value="RmlC-like_jellyroll"/>
</dbReference>
<dbReference type="PANTHER" id="PTHR46796">
    <property type="entry name" value="HTH-TYPE TRANSCRIPTIONAL ACTIVATOR RHAS-RELATED"/>
    <property type="match status" value="1"/>
</dbReference>
<evidence type="ECO:0000256" key="1">
    <source>
        <dbReference type="ARBA" id="ARBA00023015"/>
    </source>
</evidence>
<dbReference type="Gene3D" id="2.60.120.10">
    <property type="entry name" value="Jelly Rolls"/>
    <property type="match status" value="1"/>
</dbReference>
<dbReference type="PROSITE" id="PS01124">
    <property type="entry name" value="HTH_ARAC_FAMILY_2"/>
    <property type="match status" value="1"/>
</dbReference>
<proteinExistence type="predicted"/>
<evidence type="ECO:0000256" key="2">
    <source>
        <dbReference type="ARBA" id="ARBA00023125"/>
    </source>
</evidence>
<dbReference type="Pfam" id="PF12833">
    <property type="entry name" value="HTH_18"/>
    <property type="match status" value="1"/>
</dbReference>
<keyword evidence="3" id="KW-0804">Transcription</keyword>
<evidence type="ECO:0000259" key="4">
    <source>
        <dbReference type="PROSITE" id="PS01124"/>
    </source>
</evidence>
<dbReference type="Pfam" id="PF02311">
    <property type="entry name" value="AraC_binding"/>
    <property type="match status" value="1"/>
</dbReference>
<dbReference type="PATRIC" id="fig|1354253.4.peg.1101"/>
<keyword evidence="2" id="KW-0238">DNA-binding</keyword>
<organism evidence="5 6">
    <name type="scientific">Buttiauxella gaviniae ATCC 51604</name>
    <dbReference type="NCBI Taxonomy" id="1354253"/>
    <lineage>
        <taxon>Bacteria</taxon>
        <taxon>Pseudomonadati</taxon>
        <taxon>Pseudomonadota</taxon>
        <taxon>Gammaproteobacteria</taxon>
        <taxon>Enterobacterales</taxon>
        <taxon>Enterobacteriaceae</taxon>
        <taxon>Buttiauxella</taxon>
    </lineage>
</organism>
<dbReference type="InterPro" id="IPR018060">
    <property type="entry name" value="HTH_AraC"/>
</dbReference>
<dbReference type="SUPFAM" id="SSF51182">
    <property type="entry name" value="RmlC-like cupins"/>
    <property type="match status" value="1"/>
</dbReference>